<evidence type="ECO:0000313" key="2">
    <source>
        <dbReference type="EMBL" id="ETO13066.1"/>
    </source>
</evidence>
<accession>X6MHB8</accession>
<feature type="region of interest" description="Disordered" evidence="1">
    <location>
        <begin position="1"/>
        <end position="56"/>
    </location>
</feature>
<proteinExistence type="predicted"/>
<keyword evidence="3" id="KW-1185">Reference proteome</keyword>
<feature type="compositionally biased region" description="Basic and acidic residues" evidence="1">
    <location>
        <begin position="1"/>
        <end position="26"/>
    </location>
</feature>
<dbReference type="Proteomes" id="UP000023152">
    <property type="component" value="Unassembled WGS sequence"/>
</dbReference>
<organism evidence="2 3">
    <name type="scientific">Reticulomyxa filosa</name>
    <dbReference type="NCBI Taxonomy" id="46433"/>
    <lineage>
        <taxon>Eukaryota</taxon>
        <taxon>Sar</taxon>
        <taxon>Rhizaria</taxon>
        <taxon>Retaria</taxon>
        <taxon>Foraminifera</taxon>
        <taxon>Monothalamids</taxon>
        <taxon>Reticulomyxidae</taxon>
        <taxon>Reticulomyxa</taxon>
    </lineage>
</organism>
<dbReference type="EMBL" id="ASPP01020854">
    <property type="protein sequence ID" value="ETO13066.1"/>
    <property type="molecule type" value="Genomic_DNA"/>
</dbReference>
<feature type="compositionally biased region" description="Polar residues" evidence="1">
    <location>
        <begin position="30"/>
        <end position="41"/>
    </location>
</feature>
<feature type="compositionally biased region" description="Basic residues" evidence="1">
    <location>
        <begin position="111"/>
        <end position="124"/>
    </location>
</feature>
<gene>
    <name evidence="2" type="ORF">RFI_24308</name>
</gene>
<protein>
    <submittedName>
        <fullName evidence="2">Uncharacterized protein</fullName>
    </submittedName>
</protein>
<name>X6MHB8_RETFI</name>
<evidence type="ECO:0000313" key="3">
    <source>
        <dbReference type="Proteomes" id="UP000023152"/>
    </source>
</evidence>
<dbReference type="AlphaFoldDB" id="X6MHB8"/>
<comment type="caution">
    <text evidence="2">The sequence shown here is derived from an EMBL/GenBank/DDBJ whole genome shotgun (WGS) entry which is preliminary data.</text>
</comment>
<reference evidence="2 3" key="1">
    <citation type="journal article" date="2013" name="Curr. Biol.">
        <title>The Genome of the Foraminiferan Reticulomyxa filosa.</title>
        <authorList>
            <person name="Glockner G."/>
            <person name="Hulsmann N."/>
            <person name="Schleicher M."/>
            <person name="Noegel A.A."/>
            <person name="Eichinger L."/>
            <person name="Gallinger C."/>
            <person name="Pawlowski J."/>
            <person name="Sierra R."/>
            <person name="Euteneuer U."/>
            <person name="Pillet L."/>
            <person name="Moustafa A."/>
            <person name="Platzer M."/>
            <person name="Groth M."/>
            <person name="Szafranski K."/>
            <person name="Schliwa M."/>
        </authorList>
    </citation>
    <scope>NUCLEOTIDE SEQUENCE [LARGE SCALE GENOMIC DNA]</scope>
</reference>
<feature type="region of interest" description="Disordered" evidence="1">
    <location>
        <begin position="95"/>
        <end position="124"/>
    </location>
</feature>
<evidence type="ECO:0000256" key="1">
    <source>
        <dbReference type="SAM" id="MobiDB-lite"/>
    </source>
</evidence>
<sequence length="148" mass="16837">MSVNTDKEPQPHLSNDDVHSVDDLSKHVKQTTLSPPSSVGENSKEENGKTQEQGNYIYKIESNNKLIVPNYGVDLKYPVDASKKEDASILSHLSEQRVSITPNDREEKKKIETKKKKKKTKLKRPKRLRINKRIRKMATNGSRNNAAT</sequence>